<dbReference type="RefSeq" id="WP_106988150.1">
    <property type="nucleotide sequence ID" value="NZ_DAWBWI010000141.1"/>
</dbReference>
<evidence type="ECO:0000313" key="2">
    <source>
        <dbReference type="EMBL" id="PST40040.1"/>
    </source>
</evidence>
<organism evidence="2 3">
    <name type="scientific">Faecalibacillus faecis</name>
    <dbReference type="NCBI Taxonomy" id="1982628"/>
    <lineage>
        <taxon>Bacteria</taxon>
        <taxon>Bacillati</taxon>
        <taxon>Bacillota</taxon>
        <taxon>Erysipelotrichia</taxon>
        <taxon>Erysipelotrichales</taxon>
        <taxon>Coprobacillaceae</taxon>
        <taxon>Faecalibacillus</taxon>
    </lineage>
</organism>
<dbReference type="Proteomes" id="UP000241201">
    <property type="component" value="Unassembled WGS sequence"/>
</dbReference>
<proteinExistence type="predicted"/>
<reference evidence="1" key="3">
    <citation type="submission" date="2021-10" db="EMBL/GenBank/DDBJ databases">
        <title>Collection of gut derived symbiotic bacterial strains cultured from healthy donors.</title>
        <authorList>
            <person name="Lin H."/>
            <person name="Littmann E."/>
            <person name="Kohout C."/>
            <person name="Pamer E.G."/>
        </authorList>
    </citation>
    <scope>NUCLEOTIDE SEQUENCE</scope>
    <source>
        <strain evidence="1">DFI.4.48</strain>
    </source>
</reference>
<keyword evidence="3" id="KW-1185">Reference proteome</keyword>
<protein>
    <recommendedName>
        <fullName evidence="4">XRE family transcriptional regulator</fullName>
    </recommendedName>
</protein>
<evidence type="ECO:0000313" key="3">
    <source>
        <dbReference type="Proteomes" id="UP000241201"/>
    </source>
</evidence>
<dbReference type="EMBL" id="JAJDKZ010000018">
    <property type="protein sequence ID" value="MCB8610481.1"/>
    <property type="molecule type" value="Genomic_DNA"/>
</dbReference>
<reference evidence="3" key="1">
    <citation type="submission" date="2018-03" db="EMBL/GenBank/DDBJ databases">
        <title>Lachnoclostridium SNUG30370 gen.nov., sp.nov., isolated from human faeces.</title>
        <authorList>
            <person name="Seo B."/>
            <person name="Jeon K."/>
            <person name="Ko G."/>
        </authorList>
    </citation>
    <scope>NUCLEOTIDE SEQUENCE [LARGE SCALE GENOMIC DNA]</scope>
    <source>
        <strain evidence="3">SNUG30370</strain>
    </source>
</reference>
<dbReference type="AlphaFoldDB" id="A0A2T3FXQ5"/>
<gene>
    <name evidence="2" type="ORF">C7U55_08230</name>
    <name evidence="1" type="ORF">LJD69_07740</name>
</gene>
<comment type="caution">
    <text evidence="2">The sequence shown here is derived from an EMBL/GenBank/DDBJ whole genome shotgun (WGS) entry which is preliminary data.</text>
</comment>
<dbReference type="Proteomes" id="UP001198439">
    <property type="component" value="Unassembled WGS sequence"/>
</dbReference>
<evidence type="ECO:0008006" key="4">
    <source>
        <dbReference type="Google" id="ProtNLM"/>
    </source>
</evidence>
<evidence type="ECO:0000313" key="1">
    <source>
        <dbReference type="EMBL" id="MCB8610481.1"/>
    </source>
</evidence>
<dbReference type="EMBL" id="PYLP01000009">
    <property type="protein sequence ID" value="PST40040.1"/>
    <property type="molecule type" value="Genomic_DNA"/>
</dbReference>
<reference evidence="2" key="2">
    <citation type="journal article" date="2019" name="Int. J. Syst. Evol. Microbiol.">
        <title>Faecalibacillus intestinalis gen. nov., sp. nov. and Faecalibacillus faecis sp. nov., isolated from human faeces.</title>
        <authorList>
            <person name="Seo B."/>
            <person name="Jeon K."/>
            <person name="Baek I."/>
            <person name="Lee Y.M."/>
            <person name="Baek K."/>
            <person name="Ko G."/>
        </authorList>
    </citation>
    <scope>NUCLEOTIDE SEQUENCE</scope>
    <source>
        <strain evidence="2">SNUG30370</strain>
    </source>
</reference>
<sequence>MILTEEIENSLKNEAEIDDLLKQIHDMDFSEYIHHLFEKYHLKEADIIRKSGLERTYAYKIIRGEKGKNAKDKIYRLALAMNLTQKETNHLLSLNNAGDLYPHNARDLILLNGLLKKQTVEEVNIELYNHDLEPLKD</sequence>
<dbReference type="GeneID" id="77471075"/>
<accession>A0A2T3FXQ5</accession>
<name>A0A2T3FXQ5_9FIRM</name>